<dbReference type="AlphaFoldDB" id="A0A6J4RKS3"/>
<reference evidence="1" key="1">
    <citation type="submission" date="2020-02" db="EMBL/GenBank/DDBJ databases">
        <authorList>
            <person name="Meier V. D."/>
        </authorList>
    </citation>
    <scope>NUCLEOTIDE SEQUENCE</scope>
    <source>
        <strain evidence="1">AVDCRST_MAG65</strain>
    </source>
</reference>
<evidence type="ECO:0000313" key="1">
    <source>
        <dbReference type="EMBL" id="CAA9471860.1"/>
    </source>
</evidence>
<dbReference type="EMBL" id="CADCVL010000140">
    <property type="protein sequence ID" value="CAA9471860.1"/>
    <property type="molecule type" value="Genomic_DNA"/>
</dbReference>
<name>A0A6J4RKS3_9ACTN</name>
<organism evidence="1">
    <name type="scientific">uncultured Solirubrobacteraceae bacterium</name>
    <dbReference type="NCBI Taxonomy" id="1162706"/>
    <lineage>
        <taxon>Bacteria</taxon>
        <taxon>Bacillati</taxon>
        <taxon>Actinomycetota</taxon>
        <taxon>Thermoleophilia</taxon>
        <taxon>Solirubrobacterales</taxon>
        <taxon>Solirubrobacteraceae</taxon>
        <taxon>environmental samples</taxon>
    </lineage>
</organism>
<accession>A0A6J4RKS3</accession>
<protein>
    <submittedName>
        <fullName evidence="1">Uncharacterized protein</fullName>
    </submittedName>
</protein>
<proteinExistence type="predicted"/>
<sequence length="163" mass="17193">MLSTIGRGMAAGLAGTAVMTAGEKLEQALTGRPDSYVPARTLAHLLGLERPDRDSLARNWLMHYGTGAAAGVLRGAMARANVRGPAASFMHTWMRLATDQTLENATGVGAPPVTWPRSELVIDVAHKAIYSFATGAFADALIEPSPVSSVKRPAQKLRLPGFA</sequence>
<gene>
    <name evidence="1" type="ORF">AVDCRST_MAG65-827</name>
</gene>